<keyword evidence="1" id="KW-1133">Transmembrane helix</keyword>
<keyword evidence="1" id="KW-0812">Transmembrane</keyword>
<dbReference type="Proteomes" id="UP001162483">
    <property type="component" value="Unassembled WGS sequence"/>
</dbReference>
<feature type="transmembrane region" description="Helical" evidence="1">
    <location>
        <begin position="12"/>
        <end position="33"/>
    </location>
</feature>
<evidence type="ECO:0000313" key="3">
    <source>
        <dbReference type="Proteomes" id="UP001162483"/>
    </source>
</evidence>
<dbReference type="EMBL" id="CATNWA010014810">
    <property type="protein sequence ID" value="CAI9576170.1"/>
    <property type="molecule type" value="Genomic_DNA"/>
</dbReference>
<accession>A0ABN9DU76</accession>
<keyword evidence="1" id="KW-0472">Membrane</keyword>
<gene>
    <name evidence="2" type="ORF">SPARVUS_LOCUS8390949</name>
</gene>
<protein>
    <submittedName>
        <fullName evidence="2">Uncharacterized protein</fullName>
    </submittedName>
</protein>
<name>A0ABN9DU76_9NEOB</name>
<feature type="non-terminal residue" evidence="2">
    <location>
        <position position="50"/>
    </location>
</feature>
<evidence type="ECO:0000256" key="1">
    <source>
        <dbReference type="SAM" id="Phobius"/>
    </source>
</evidence>
<reference evidence="2" key="1">
    <citation type="submission" date="2023-05" db="EMBL/GenBank/DDBJ databases">
        <authorList>
            <person name="Stuckert A."/>
        </authorList>
    </citation>
    <scope>NUCLEOTIDE SEQUENCE</scope>
</reference>
<organism evidence="2 3">
    <name type="scientific">Staurois parvus</name>
    <dbReference type="NCBI Taxonomy" id="386267"/>
    <lineage>
        <taxon>Eukaryota</taxon>
        <taxon>Metazoa</taxon>
        <taxon>Chordata</taxon>
        <taxon>Craniata</taxon>
        <taxon>Vertebrata</taxon>
        <taxon>Euteleostomi</taxon>
        <taxon>Amphibia</taxon>
        <taxon>Batrachia</taxon>
        <taxon>Anura</taxon>
        <taxon>Neobatrachia</taxon>
        <taxon>Ranoidea</taxon>
        <taxon>Ranidae</taxon>
        <taxon>Staurois</taxon>
    </lineage>
</organism>
<proteinExistence type="predicted"/>
<keyword evidence="3" id="KW-1185">Reference proteome</keyword>
<sequence>MALGMKGLTSGAIKGLNVCCVLLYLSMLLCIALHSRAIQSNVLELTGERS</sequence>
<comment type="caution">
    <text evidence="2">The sequence shown here is derived from an EMBL/GenBank/DDBJ whole genome shotgun (WGS) entry which is preliminary data.</text>
</comment>
<evidence type="ECO:0000313" key="2">
    <source>
        <dbReference type="EMBL" id="CAI9576170.1"/>
    </source>
</evidence>